<reference evidence="2" key="1">
    <citation type="submission" date="2022-03" db="EMBL/GenBank/DDBJ databases">
        <authorList>
            <person name="Sayadi A."/>
        </authorList>
    </citation>
    <scope>NUCLEOTIDE SEQUENCE</scope>
</reference>
<dbReference type="Proteomes" id="UP001152888">
    <property type="component" value="Unassembled WGS sequence"/>
</dbReference>
<evidence type="ECO:0000256" key="1">
    <source>
        <dbReference type="SAM" id="MobiDB-lite"/>
    </source>
</evidence>
<proteinExistence type="predicted"/>
<name>A0A9P0PWX0_ACAOB</name>
<feature type="region of interest" description="Disordered" evidence="1">
    <location>
        <begin position="1"/>
        <end position="27"/>
    </location>
</feature>
<sequence length="218" mass="24095">KPATPPQPSSSDEEEQSELGGSKEDISDVEGYERKVLQMKALGDVKAFQVGDFVLVKFYTTTSTMYYVGLCLELGGAQTTTISIQKPKYKEPPSEDPRRGLRARKKYSKLCTIGTCEMNVGKTGKSESLNEREPHPLLRACAVLHNISIEDSLHDFEVPPAPEAHNEVIVGQAGRDAGNENQDEQTGISKRNETLKTYPKPTFLLMLDNARPQTAQII</sequence>
<protein>
    <submittedName>
        <fullName evidence="2">Uncharacterized protein</fullName>
    </submittedName>
</protein>
<accession>A0A9P0PWX0</accession>
<feature type="non-terminal residue" evidence="2">
    <location>
        <position position="218"/>
    </location>
</feature>
<evidence type="ECO:0000313" key="2">
    <source>
        <dbReference type="EMBL" id="CAH2000275.1"/>
    </source>
</evidence>
<feature type="region of interest" description="Disordered" evidence="1">
    <location>
        <begin position="175"/>
        <end position="194"/>
    </location>
</feature>
<keyword evidence="3" id="KW-1185">Reference proteome</keyword>
<dbReference type="EMBL" id="CAKOFQ010007397">
    <property type="protein sequence ID" value="CAH2000275.1"/>
    <property type="molecule type" value="Genomic_DNA"/>
</dbReference>
<comment type="caution">
    <text evidence="2">The sequence shown here is derived from an EMBL/GenBank/DDBJ whole genome shotgun (WGS) entry which is preliminary data.</text>
</comment>
<gene>
    <name evidence="2" type="ORF">ACAOBT_LOCUS25450</name>
</gene>
<dbReference type="AlphaFoldDB" id="A0A9P0PWX0"/>
<evidence type="ECO:0000313" key="3">
    <source>
        <dbReference type="Proteomes" id="UP001152888"/>
    </source>
</evidence>
<organism evidence="2 3">
    <name type="scientific">Acanthoscelides obtectus</name>
    <name type="common">Bean weevil</name>
    <name type="synonym">Bruchus obtectus</name>
    <dbReference type="NCBI Taxonomy" id="200917"/>
    <lineage>
        <taxon>Eukaryota</taxon>
        <taxon>Metazoa</taxon>
        <taxon>Ecdysozoa</taxon>
        <taxon>Arthropoda</taxon>
        <taxon>Hexapoda</taxon>
        <taxon>Insecta</taxon>
        <taxon>Pterygota</taxon>
        <taxon>Neoptera</taxon>
        <taxon>Endopterygota</taxon>
        <taxon>Coleoptera</taxon>
        <taxon>Polyphaga</taxon>
        <taxon>Cucujiformia</taxon>
        <taxon>Chrysomeloidea</taxon>
        <taxon>Chrysomelidae</taxon>
        <taxon>Bruchinae</taxon>
        <taxon>Bruchini</taxon>
        <taxon>Acanthoscelides</taxon>
    </lineage>
</organism>